<evidence type="ECO:0000313" key="5">
    <source>
        <dbReference type="EMBL" id="MUN54897.1"/>
    </source>
</evidence>
<comment type="caution">
    <text evidence="5">The sequence shown here is derived from an EMBL/GenBank/DDBJ whole genome shotgun (WGS) entry which is preliminary data.</text>
</comment>
<evidence type="ECO:0000259" key="3">
    <source>
        <dbReference type="Pfam" id="PF01232"/>
    </source>
</evidence>
<evidence type="ECO:0000259" key="4">
    <source>
        <dbReference type="Pfam" id="PF08125"/>
    </source>
</evidence>
<keyword evidence="6" id="KW-1185">Reference proteome</keyword>
<comment type="catalytic activity">
    <reaction evidence="2">
        <text>D-mannitol 1-phosphate + NAD(+) = beta-D-fructose 6-phosphate + NADH + H(+)</text>
        <dbReference type="Rhea" id="RHEA:19661"/>
        <dbReference type="ChEBI" id="CHEBI:15378"/>
        <dbReference type="ChEBI" id="CHEBI:57540"/>
        <dbReference type="ChEBI" id="CHEBI:57634"/>
        <dbReference type="ChEBI" id="CHEBI:57945"/>
        <dbReference type="ChEBI" id="CHEBI:61381"/>
        <dbReference type="EC" id="1.1.1.17"/>
    </reaction>
</comment>
<dbReference type="InterPro" id="IPR013328">
    <property type="entry name" value="6PGD_dom2"/>
</dbReference>
<dbReference type="PANTHER" id="PTHR43362">
    <property type="entry name" value="MANNITOL DEHYDROGENASE DSF1-RELATED"/>
    <property type="match status" value="1"/>
</dbReference>
<dbReference type="Pfam" id="PF01232">
    <property type="entry name" value="Mannitol_dh"/>
    <property type="match status" value="1"/>
</dbReference>
<feature type="domain" description="Mannitol dehydrogenase N-terminal" evidence="3">
    <location>
        <begin position="21"/>
        <end position="278"/>
    </location>
</feature>
<evidence type="ECO:0000313" key="6">
    <source>
        <dbReference type="Proteomes" id="UP000462152"/>
    </source>
</evidence>
<dbReference type="InterPro" id="IPR013118">
    <property type="entry name" value="Mannitol_DH_C"/>
</dbReference>
<dbReference type="RefSeq" id="WP_129314990.1">
    <property type="nucleotide sequence ID" value="NZ_NOIQ01000003.1"/>
</dbReference>
<dbReference type="InterPro" id="IPR008927">
    <property type="entry name" value="6-PGluconate_DH-like_C_sf"/>
</dbReference>
<organism evidence="5 6">
    <name type="scientific">Rothia koreensis</name>
    <dbReference type="NCBI Taxonomy" id="592378"/>
    <lineage>
        <taxon>Bacteria</taxon>
        <taxon>Bacillati</taxon>
        <taxon>Actinomycetota</taxon>
        <taxon>Actinomycetes</taxon>
        <taxon>Micrococcales</taxon>
        <taxon>Micrococcaceae</taxon>
        <taxon>Rothia</taxon>
    </lineage>
</organism>
<proteinExistence type="predicted"/>
<dbReference type="PANTHER" id="PTHR43362:SF1">
    <property type="entry name" value="MANNITOL DEHYDROGENASE 2-RELATED"/>
    <property type="match status" value="1"/>
</dbReference>
<dbReference type="SUPFAM" id="SSF51735">
    <property type="entry name" value="NAD(P)-binding Rossmann-fold domains"/>
    <property type="match status" value="1"/>
</dbReference>
<feature type="domain" description="Mannitol dehydrogenase C-terminal" evidence="4">
    <location>
        <begin position="287"/>
        <end position="418"/>
    </location>
</feature>
<dbReference type="PRINTS" id="PR00084">
    <property type="entry name" value="MTLDHDRGNASE"/>
</dbReference>
<gene>
    <name evidence="5" type="ORF">GMA10_06675</name>
</gene>
<dbReference type="AlphaFoldDB" id="A0A7K1LI83"/>
<dbReference type="InterPro" id="IPR050988">
    <property type="entry name" value="Mannitol_DH/Oxidoreductase"/>
</dbReference>
<sequence>MSTPLNRSTAGERTGSVPPVRMVHLGLGAFHRAHQAWFTQHAETDAAHPEWGIAAFTGRSSRAADDLTAQDGLYILVERSAEADAFELMSSVVEANPASDSPRLVALLSDADVAVVTLTVTEAGYHLDPSGRLDTDDEAVSSDVAALKKALPEPAAAPELRTAAGRLVLGLDRRIRSLGDRSGIAVVSCDNMADNATAVRNAVLGMARACQDGLAERLDEAVSWVGTSVDRITPATTQDLRREVAEETGYDDVAPVVAEPFRSWVLAGEFPAGRPAWENAGAEFVEDLEPFERRKLWLLNGTHSYMAYAGQTAGHRSVAEAIADPEILQGVEDFWDEAARHLTDPRLDIPAYRESLLARYRNPRIHHLLAQIGKDGAQKMRIRAVPVYEAERASGRTGAAAARSIRAWIDWLRTQDPEHLEDGEADALRQALAGAEPARALLDVLRPGLGQDAHLGSLVIAGD</sequence>
<dbReference type="InterPro" id="IPR013131">
    <property type="entry name" value="Mannitol_DH_N"/>
</dbReference>
<dbReference type="OrthoDB" id="271711at2"/>
<accession>A0A7K1LI83</accession>
<protein>
    <submittedName>
        <fullName evidence="5">Mannitol dehydrogenase family protein</fullName>
    </submittedName>
</protein>
<dbReference type="InterPro" id="IPR036291">
    <property type="entry name" value="NAD(P)-bd_dom_sf"/>
</dbReference>
<evidence type="ECO:0000256" key="2">
    <source>
        <dbReference type="ARBA" id="ARBA00048615"/>
    </source>
</evidence>
<keyword evidence="1" id="KW-0560">Oxidoreductase</keyword>
<dbReference type="Gene3D" id="3.40.50.720">
    <property type="entry name" value="NAD(P)-binding Rossmann-like Domain"/>
    <property type="match status" value="1"/>
</dbReference>
<dbReference type="EMBL" id="WOGT01000003">
    <property type="protein sequence ID" value="MUN54897.1"/>
    <property type="molecule type" value="Genomic_DNA"/>
</dbReference>
<dbReference type="GO" id="GO:0008926">
    <property type="term" value="F:mannitol-1-phosphate 5-dehydrogenase activity"/>
    <property type="evidence" value="ECO:0007669"/>
    <property type="project" value="UniProtKB-EC"/>
</dbReference>
<dbReference type="Pfam" id="PF08125">
    <property type="entry name" value="Mannitol_dh_C"/>
    <property type="match status" value="1"/>
</dbReference>
<dbReference type="Gene3D" id="1.10.1040.10">
    <property type="entry name" value="N-(1-d-carboxylethyl)-l-norvaline Dehydrogenase, domain 2"/>
    <property type="match status" value="1"/>
</dbReference>
<name>A0A7K1LI83_9MICC</name>
<reference evidence="5 6" key="1">
    <citation type="submission" date="2019-12" db="EMBL/GenBank/DDBJ databases">
        <authorList>
            <person name="Li J."/>
            <person name="Shi Y."/>
            <person name="Xu G."/>
            <person name="Xiao D."/>
            <person name="Ran X."/>
        </authorList>
    </citation>
    <scope>NUCLEOTIDE SEQUENCE [LARGE SCALE GENOMIC DNA]</scope>
    <source>
        <strain evidence="5 6">JCM 15915</strain>
    </source>
</reference>
<dbReference type="InterPro" id="IPR000669">
    <property type="entry name" value="Mannitol_DH"/>
</dbReference>
<dbReference type="SUPFAM" id="SSF48179">
    <property type="entry name" value="6-phosphogluconate dehydrogenase C-terminal domain-like"/>
    <property type="match status" value="1"/>
</dbReference>
<evidence type="ECO:0000256" key="1">
    <source>
        <dbReference type="ARBA" id="ARBA00023002"/>
    </source>
</evidence>
<dbReference type="Proteomes" id="UP000462152">
    <property type="component" value="Unassembled WGS sequence"/>
</dbReference>